<sequence length="146" mass="16865">MKEMQARERMNRRDNINTTQQTTTPNSQYQQQSVIQGDQFVKYGGTGVQQKFSTSKVEELNPRSFKSRTQDIGPNLYIRKGMQRTQMTQRIQDSDPQNRAYQPASSGQLDQTWLRPYKGLPGYEDFGGKPGLRIFFAVGLHLEKKE</sequence>
<feature type="compositionally biased region" description="Basic and acidic residues" evidence="1">
    <location>
        <begin position="1"/>
        <end position="15"/>
    </location>
</feature>
<feature type="region of interest" description="Disordered" evidence="1">
    <location>
        <begin position="89"/>
        <end position="108"/>
    </location>
</feature>
<accession>A0A5J4WAE5</accession>
<proteinExistence type="predicted"/>
<dbReference type="Proteomes" id="UP000324800">
    <property type="component" value="Unassembled WGS sequence"/>
</dbReference>
<gene>
    <name evidence="2" type="ORF">EZS28_013124</name>
</gene>
<comment type="caution">
    <text evidence="2">The sequence shown here is derived from an EMBL/GenBank/DDBJ whole genome shotgun (WGS) entry which is preliminary data.</text>
</comment>
<evidence type="ECO:0000256" key="1">
    <source>
        <dbReference type="SAM" id="MobiDB-lite"/>
    </source>
</evidence>
<reference evidence="2 3" key="1">
    <citation type="submission" date="2019-03" db="EMBL/GenBank/DDBJ databases">
        <title>Single cell metagenomics reveals metabolic interactions within the superorganism composed of flagellate Streblomastix strix and complex community of Bacteroidetes bacteria on its surface.</title>
        <authorList>
            <person name="Treitli S.C."/>
            <person name="Kolisko M."/>
            <person name="Husnik F."/>
            <person name="Keeling P."/>
            <person name="Hampl V."/>
        </authorList>
    </citation>
    <scope>NUCLEOTIDE SEQUENCE [LARGE SCALE GENOMIC DNA]</scope>
    <source>
        <strain evidence="2">ST1C</strain>
    </source>
</reference>
<evidence type="ECO:0000313" key="3">
    <source>
        <dbReference type="Proteomes" id="UP000324800"/>
    </source>
</evidence>
<dbReference type="AlphaFoldDB" id="A0A5J4WAE5"/>
<name>A0A5J4WAE5_9EUKA</name>
<dbReference type="EMBL" id="SNRW01002908">
    <property type="protein sequence ID" value="KAA6391349.1"/>
    <property type="molecule type" value="Genomic_DNA"/>
</dbReference>
<feature type="region of interest" description="Disordered" evidence="1">
    <location>
        <begin position="51"/>
        <end position="72"/>
    </location>
</feature>
<evidence type="ECO:0000313" key="2">
    <source>
        <dbReference type="EMBL" id="KAA6391349.1"/>
    </source>
</evidence>
<protein>
    <submittedName>
        <fullName evidence="2">Uncharacterized protein</fullName>
    </submittedName>
</protein>
<organism evidence="2 3">
    <name type="scientific">Streblomastix strix</name>
    <dbReference type="NCBI Taxonomy" id="222440"/>
    <lineage>
        <taxon>Eukaryota</taxon>
        <taxon>Metamonada</taxon>
        <taxon>Preaxostyla</taxon>
        <taxon>Oxymonadida</taxon>
        <taxon>Streblomastigidae</taxon>
        <taxon>Streblomastix</taxon>
    </lineage>
</organism>
<feature type="region of interest" description="Disordered" evidence="1">
    <location>
        <begin position="1"/>
        <end position="32"/>
    </location>
</feature>
<feature type="compositionally biased region" description="Low complexity" evidence="1">
    <location>
        <begin position="18"/>
        <end position="32"/>
    </location>
</feature>